<dbReference type="InterPro" id="IPR044974">
    <property type="entry name" value="Disease_R_plants"/>
</dbReference>
<evidence type="ECO:0000259" key="1">
    <source>
        <dbReference type="PROSITE" id="PS50104"/>
    </source>
</evidence>
<dbReference type="InterPro" id="IPR027417">
    <property type="entry name" value="P-loop_NTPase"/>
</dbReference>
<dbReference type="PROSITE" id="PS50104">
    <property type="entry name" value="TIR"/>
    <property type="match status" value="1"/>
</dbReference>
<dbReference type="EMBL" id="OZ021745">
    <property type="protein sequence ID" value="CAK9313931.1"/>
    <property type="molecule type" value="Genomic_DNA"/>
</dbReference>
<name>A0ABP0Y2X1_9ROSI</name>
<dbReference type="PRINTS" id="PR00364">
    <property type="entry name" value="DISEASERSIST"/>
</dbReference>
<dbReference type="Gene3D" id="1.10.8.430">
    <property type="entry name" value="Helical domain of apoptotic protease-activating factors"/>
    <property type="match status" value="1"/>
</dbReference>
<dbReference type="InterPro" id="IPR002182">
    <property type="entry name" value="NB-ARC"/>
</dbReference>
<dbReference type="Proteomes" id="UP001642487">
    <property type="component" value="Chromosome 11"/>
</dbReference>
<sequence length="446" mass="51457">MEVMSHDVFISFKPEDSDCFVRFLYEELCGLGMVGFEYDGKDMEEDMEDPTETLVKGIEGSRSSIVVLSQNYASSHWCLKELTKIIDRMDRDDDTANNNHPVLPVFYEVDPLDVQTLSGSFKRCFDEHEREIAQDLHLEQYSREVQIWKTSIKRIGTMSGIVVIKHSDEVNVIKIIAMEMFDRLGRNFVVPNKYKSLLEMWPRLDKMIKLLDLESNEVRLVGVVGMGGIGKTTIAEVVYDKLSAEFLNNRCFLRIDHNKSLMSLQHQLLSEFLSEKERIKIENEDDGMEMIKNHLSKRKVLIVVDGVNEKTQLEKLVGSPDWFGAKSRVIITTRNRDILRQQHNYEGKMVEYNVSLLSNDGAMELFCKHAFQGGRGPPDENFEHLTEEMVEKVKGNPLALKKIGSYLYGQSEDRWKEALKDDENLVNENLFIEILKMSYEELDGES</sequence>
<dbReference type="Gene3D" id="3.40.50.10140">
    <property type="entry name" value="Toll/interleukin-1 receptor homology (TIR) domain"/>
    <property type="match status" value="1"/>
</dbReference>
<dbReference type="InterPro" id="IPR035897">
    <property type="entry name" value="Toll_tir_struct_dom_sf"/>
</dbReference>
<proteinExistence type="predicted"/>
<accession>A0ABP0Y2X1</accession>
<evidence type="ECO:0000313" key="2">
    <source>
        <dbReference type="EMBL" id="CAK9313931.1"/>
    </source>
</evidence>
<reference evidence="2 3" key="1">
    <citation type="submission" date="2024-03" db="EMBL/GenBank/DDBJ databases">
        <authorList>
            <person name="Gkanogiannis A."/>
            <person name="Becerra Lopez-Lavalle L."/>
        </authorList>
    </citation>
    <scope>NUCLEOTIDE SEQUENCE [LARGE SCALE GENOMIC DNA]</scope>
</reference>
<dbReference type="SUPFAM" id="SSF52540">
    <property type="entry name" value="P-loop containing nucleoside triphosphate hydrolases"/>
    <property type="match status" value="1"/>
</dbReference>
<dbReference type="InterPro" id="IPR042197">
    <property type="entry name" value="Apaf_helical"/>
</dbReference>
<organism evidence="2 3">
    <name type="scientific">Citrullus colocynthis</name>
    <name type="common">colocynth</name>
    <dbReference type="NCBI Taxonomy" id="252529"/>
    <lineage>
        <taxon>Eukaryota</taxon>
        <taxon>Viridiplantae</taxon>
        <taxon>Streptophyta</taxon>
        <taxon>Embryophyta</taxon>
        <taxon>Tracheophyta</taxon>
        <taxon>Spermatophyta</taxon>
        <taxon>Magnoliopsida</taxon>
        <taxon>eudicotyledons</taxon>
        <taxon>Gunneridae</taxon>
        <taxon>Pentapetalae</taxon>
        <taxon>rosids</taxon>
        <taxon>fabids</taxon>
        <taxon>Cucurbitales</taxon>
        <taxon>Cucurbitaceae</taxon>
        <taxon>Benincaseae</taxon>
        <taxon>Citrullus</taxon>
    </lineage>
</organism>
<dbReference type="PANTHER" id="PTHR11017:SF559">
    <property type="entry name" value="DISEASE RESISTANCE PROTEIN CHL1"/>
    <property type="match status" value="1"/>
</dbReference>
<dbReference type="Pfam" id="PF01582">
    <property type="entry name" value="TIR"/>
    <property type="match status" value="1"/>
</dbReference>
<protein>
    <recommendedName>
        <fullName evidence="1">TIR domain-containing protein</fullName>
    </recommendedName>
</protein>
<dbReference type="Pfam" id="PF00931">
    <property type="entry name" value="NB-ARC"/>
    <property type="match status" value="1"/>
</dbReference>
<dbReference type="SUPFAM" id="SSF52200">
    <property type="entry name" value="Toll/Interleukin receptor TIR domain"/>
    <property type="match status" value="1"/>
</dbReference>
<dbReference type="SMART" id="SM00255">
    <property type="entry name" value="TIR"/>
    <property type="match status" value="1"/>
</dbReference>
<gene>
    <name evidence="2" type="ORF">CITCOLO1_LOCUS5670</name>
</gene>
<dbReference type="Gene3D" id="3.40.50.300">
    <property type="entry name" value="P-loop containing nucleotide triphosphate hydrolases"/>
    <property type="match status" value="1"/>
</dbReference>
<evidence type="ECO:0000313" key="3">
    <source>
        <dbReference type="Proteomes" id="UP001642487"/>
    </source>
</evidence>
<dbReference type="PANTHER" id="PTHR11017">
    <property type="entry name" value="LEUCINE-RICH REPEAT-CONTAINING PROTEIN"/>
    <property type="match status" value="1"/>
</dbReference>
<dbReference type="InterPro" id="IPR000157">
    <property type="entry name" value="TIR_dom"/>
</dbReference>
<feature type="domain" description="TIR" evidence="1">
    <location>
        <begin position="4"/>
        <end position="155"/>
    </location>
</feature>
<keyword evidence="3" id="KW-1185">Reference proteome</keyword>